<dbReference type="EMBL" id="ATCL01000012">
    <property type="protein sequence ID" value="ERG68016.1"/>
    <property type="molecule type" value="Genomic_DNA"/>
</dbReference>
<gene>
    <name evidence="5" type="ORF">M467_12065</name>
</gene>
<dbReference type="PANTHER" id="PTHR42994:SF2">
    <property type="entry name" value="PEPTIDASE"/>
    <property type="match status" value="1"/>
</dbReference>
<dbReference type="SUPFAM" id="SSF53187">
    <property type="entry name" value="Zn-dependent exopeptidases"/>
    <property type="match status" value="1"/>
</dbReference>
<comment type="cofactor">
    <cofactor evidence="1">
        <name>Zn(2+)</name>
        <dbReference type="ChEBI" id="CHEBI:29105"/>
    </cofactor>
</comment>
<organism evidence="5 6">
    <name type="scientific">Exiguobacterium chiriqhucha RW-2</name>
    <dbReference type="NCBI Taxonomy" id="1345023"/>
    <lineage>
        <taxon>Bacteria</taxon>
        <taxon>Bacillati</taxon>
        <taxon>Bacillota</taxon>
        <taxon>Bacilli</taxon>
        <taxon>Bacillales</taxon>
        <taxon>Bacillales Family XII. Incertae Sedis</taxon>
        <taxon>Exiguobacterium</taxon>
    </lineage>
</organism>
<reference evidence="5 6" key="1">
    <citation type="journal article" date="2013" name="Genome Announc.">
        <title>Draft Genome Sequence of Exiguobacterium pavilionensis Strain RW-2, with Wide Thermal, Salinity, and pH Tolerance, Isolated from Modern Freshwater Microbialites.</title>
        <authorList>
            <person name="White R.A.III."/>
            <person name="Grassa C.J."/>
            <person name="Suttle C.A."/>
        </authorList>
    </citation>
    <scope>NUCLEOTIDE SEQUENCE [LARGE SCALE GENOMIC DNA]</scope>
    <source>
        <strain evidence="5 6">RW-2</strain>
    </source>
</reference>
<accession>U1N212</accession>
<comment type="caution">
    <text evidence="5">The sequence shown here is derived from an EMBL/GenBank/DDBJ whole genome shotgun (WGS) entry which is preliminary data.</text>
</comment>
<keyword evidence="6" id="KW-1185">Reference proteome</keyword>
<keyword evidence="2" id="KW-0479">Metal-binding</keyword>
<dbReference type="eggNOG" id="COG2195">
    <property type="taxonomic scope" value="Bacteria"/>
</dbReference>
<name>U1N212_9BACL</name>
<dbReference type="Gene3D" id="3.40.630.10">
    <property type="entry name" value="Zn peptidases"/>
    <property type="match status" value="1"/>
</dbReference>
<evidence type="ECO:0000259" key="4">
    <source>
        <dbReference type="Pfam" id="PF04389"/>
    </source>
</evidence>
<sequence length="435" mass="49844">MMMNQAEMMARHGLKEWMNETNKVMKELSYSIQKISAGELVEDEQIVAYIESLQNEKGSWNSVGQEHLFNSKTEELPYYAFDAYIRGIVRWMNELGMMTMMCCDGHGERHAYVEMDGFLNDRQMHVLNLAIPSDSAVRIRFRKNRRRHTVLFDYSQTERKALLDIAEMLFKMSNDERYIQMLETERFKHRLLDWLEVPGESGREQKVRRRLTSSLRKLTDEQQIDEAGNLLATVRHGEGPTILLSAHMDTVERIKRGRVIHQEGTILTSSEGILGADDRAGIASVLEILERLPMTHFTGTIKVAFTVEEEIGLCGARGINQEFIRDVDAAIVLDRRGTRDIVTGCRGMFDFCEKSYGELFERAGRLVGMDDWKATRNGGSSDAKIFAEFGIPSVNLSIGYRDEHTDFEEVDYCATFETVVLVETVLSHRLIQQNS</sequence>
<dbReference type="PATRIC" id="fig|1345023.5.peg.617"/>
<evidence type="ECO:0000313" key="5">
    <source>
        <dbReference type="EMBL" id="ERG68016.1"/>
    </source>
</evidence>
<evidence type="ECO:0000256" key="3">
    <source>
        <dbReference type="ARBA" id="ARBA00022801"/>
    </source>
</evidence>
<dbReference type="GO" id="GO:0046872">
    <property type="term" value="F:metal ion binding"/>
    <property type="evidence" value="ECO:0007669"/>
    <property type="project" value="UniProtKB-KW"/>
</dbReference>
<evidence type="ECO:0000256" key="1">
    <source>
        <dbReference type="ARBA" id="ARBA00001947"/>
    </source>
</evidence>
<dbReference type="Proteomes" id="UP000016464">
    <property type="component" value="Unassembled WGS sequence"/>
</dbReference>
<evidence type="ECO:0000313" key="6">
    <source>
        <dbReference type="Proteomes" id="UP000016464"/>
    </source>
</evidence>
<protein>
    <recommendedName>
        <fullName evidence="4">Peptidase M28 domain-containing protein</fullName>
    </recommendedName>
</protein>
<dbReference type="PROSITE" id="PS00758">
    <property type="entry name" value="ARGE_DAPE_CPG2_1"/>
    <property type="match status" value="1"/>
</dbReference>
<dbReference type="InterPro" id="IPR007484">
    <property type="entry name" value="Peptidase_M28"/>
</dbReference>
<dbReference type="Pfam" id="PF04389">
    <property type="entry name" value="Peptidase_M28"/>
    <property type="match status" value="1"/>
</dbReference>
<evidence type="ECO:0000256" key="2">
    <source>
        <dbReference type="ARBA" id="ARBA00022723"/>
    </source>
</evidence>
<dbReference type="AlphaFoldDB" id="U1N212"/>
<proteinExistence type="predicted"/>
<dbReference type="InterPro" id="IPR001261">
    <property type="entry name" value="ArgE/DapE_CS"/>
</dbReference>
<dbReference type="PANTHER" id="PTHR42994">
    <property type="entry name" value="PEPTIDASE T"/>
    <property type="match status" value="1"/>
</dbReference>
<feature type="domain" description="Peptidase M28" evidence="4">
    <location>
        <begin position="229"/>
        <end position="411"/>
    </location>
</feature>
<keyword evidence="3" id="KW-0378">Hydrolase</keyword>